<sequence length="258" mass="28541">MVSIPFNSILCDIQSIPDHLLPRVAVVGRPNVGKSVLFNRLVGGNRAIVVDEPGVTRDCLYGRFFWGEYKFMVVDTGVVLNIATSQADVMEELAITATIGMVGIPLASREAAVARMPSMIERQATTAVEEASVIIFLVDGQAGLTAADEEIGDRPRKIYSNKTHASIRVLVLGAAIRPPTFVFFVNDVKLFPETAIWRSNYIQMQGLLVLQFVFFGAADEKWKKMKVGSSLIVISMVELQGYNRISCHVIANWNWLHE</sequence>
<accession>A0A8J4RYJ5</accession>
<feature type="domain" description="G" evidence="1">
    <location>
        <begin position="23"/>
        <end position="157"/>
    </location>
</feature>
<dbReference type="SUPFAM" id="SSF52540">
    <property type="entry name" value="P-loop containing nucleoside triphosphate hydrolases"/>
    <property type="match status" value="1"/>
</dbReference>
<dbReference type="InterPro" id="IPR006073">
    <property type="entry name" value="GTP-bd"/>
</dbReference>
<dbReference type="Proteomes" id="UP000737018">
    <property type="component" value="Unassembled WGS sequence"/>
</dbReference>
<name>A0A8J4RYJ5_9ROSI</name>
<dbReference type="AlphaFoldDB" id="A0A8J4RYJ5"/>
<dbReference type="PANTHER" id="PTHR43834">
    <property type="entry name" value="GTPASE DER"/>
    <property type="match status" value="1"/>
</dbReference>
<evidence type="ECO:0000313" key="3">
    <source>
        <dbReference type="Proteomes" id="UP000737018"/>
    </source>
</evidence>
<dbReference type="Pfam" id="PF01926">
    <property type="entry name" value="MMR_HSR1"/>
    <property type="match status" value="1"/>
</dbReference>
<dbReference type="EMBL" id="JRKL02000344">
    <property type="protein sequence ID" value="KAF3972323.1"/>
    <property type="molecule type" value="Genomic_DNA"/>
</dbReference>
<proteinExistence type="predicted"/>
<dbReference type="PANTHER" id="PTHR43834:SF2">
    <property type="entry name" value="GTPASE DER"/>
    <property type="match status" value="1"/>
</dbReference>
<evidence type="ECO:0000313" key="2">
    <source>
        <dbReference type="EMBL" id="KAF3972323.1"/>
    </source>
</evidence>
<gene>
    <name evidence="2" type="ORF">CMV_004180</name>
</gene>
<organism evidence="2 3">
    <name type="scientific">Castanea mollissima</name>
    <name type="common">Chinese chestnut</name>
    <dbReference type="NCBI Taxonomy" id="60419"/>
    <lineage>
        <taxon>Eukaryota</taxon>
        <taxon>Viridiplantae</taxon>
        <taxon>Streptophyta</taxon>
        <taxon>Embryophyta</taxon>
        <taxon>Tracheophyta</taxon>
        <taxon>Spermatophyta</taxon>
        <taxon>Magnoliopsida</taxon>
        <taxon>eudicotyledons</taxon>
        <taxon>Gunneridae</taxon>
        <taxon>Pentapetalae</taxon>
        <taxon>rosids</taxon>
        <taxon>fabids</taxon>
        <taxon>Fagales</taxon>
        <taxon>Fagaceae</taxon>
        <taxon>Castanea</taxon>
    </lineage>
</organism>
<reference evidence="2" key="1">
    <citation type="submission" date="2020-03" db="EMBL/GenBank/DDBJ databases">
        <title>Castanea mollissima Vanexum genome sequencing.</title>
        <authorList>
            <person name="Staton M."/>
        </authorList>
    </citation>
    <scope>NUCLEOTIDE SEQUENCE</scope>
    <source>
        <tissue evidence="2">Leaf</tissue>
    </source>
</reference>
<dbReference type="Gene3D" id="3.40.50.300">
    <property type="entry name" value="P-loop containing nucleotide triphosphate hydrolases"/>
    <property type="match status" value="1"/>
</dbReference>
<keyword evidence="3" id="KW-1185">Reference proteome</keyword>
<dbReference type="GO" id="GO:0009507">
    <property type="term" value="C:chloroplast"/>
    <property type="evidence" value="ECO:0007669"/>
    <property type="project" value="TreeGrafter"/>
</dbReference>
<evidence type="ECO:0000259" key="1">
    <source>
        <dbReference type="Pfam" id="PF01926"/>
    </source>
</evidence>
<dbReference type="GO" id="GO:0005525">
    <property type="term" value="F:GTP binding"/>
    <property type="evidence" value="ECO:0007669"/>
    <property type="project" value="InterPro"/>
</dbReference>
<protein>
    <recommendedName>
        <fullName evidence="1">G domain-containing protein</fullName>
    </recommendedName>
</protein>
<dbReference type="OrthoDB" id="8954335at2759"/>
<dbReference type="InterPro" id="IPR027417">
    <property type="entry name" value="P-loop_NTPase"/>
</dbReference>
<comment type="caution">
    <text evidence="2">The sequence shown here is derived from an EMBL/GenBank/DDBJ whole genome shotgun (WGS) entry which is preliminary data.</text>
</comment>
<dbReference type="PRINTS" id="PR00326">
    <property type="entry name" value="GTP1OBG"/>
</dbReference>